<keyword evidence="5 8" id="KW-0256">Endoplasmic reticulum</keyword>
<comment type="pathway">
    <text evidence="2 8">Protein modification; protein glycosylation.</text>
</comment>
<dbReference type="RefSeq" id="XP_018227345.1">
    <property type="nucleotide sequence ID" value="XM_018369076.1"/>
</dbReference>
<name>A0A0W4ZQU6_PNEC8</name>
<dbReference type="PANTHER" id="PTHR10705:SF0">
    <property type="entry name" value="DOLICHYL-DIPHOSPHOOLIGOSACCHARIDE--PROTEIN GLYCOSYLTRANSFERASE SUBUNIT DAD1"/>
    <property type="match status" value="1"/>
</dbReference>
<keyword evidence="10" id="KW-1185">Reference proteome</keyword>
<feature type="transmembrane region" description="Helical" evidence="8">
    <location>
        <begin position="112"/>
        <end position="131"/>
    </location>
</feature>
<feature type="transmembrane region" description="Helical" evidence="8">
    <location>
        <begin position="74"/>
        <end position="92"/>
    </location>
</feature>
<sequence>MSSSKRNFPKKSPSLSNKKESISLIDTFYEFYDNYKNNTDESLKKIDYWLIFLVFSGCLQLLYCVLSGSYPFNSFLSGFISTVGQFVLAVNLRSQCNVKNEEIHKNISPERAFGDFVFSSLILHFFVITFLG</sequence>
<evidence type="ECO:0000256" key="6">
    <source>
        <dbReference type="ARBA" id="ARBA00022989"/>
    </source>
</evidence>
<dbReference type="PIRSF" id="PIRSF005588">
    <property type="entry name" value="DAD"/>
    <property type="match status" value="1"/>
</dbReference>
<dbReference type="AlphaFoldDB" id="A0A0W4ZQU6"/>
<keyword evidence="4 8" id="KW-0812">Transmembrane</keyword>
<feature type="transmembrane region" description="Helical" evidence="8">
    <location>
        <begin position="48"/>
        <end position="68"/>
    </location>
</feature>
<gene>
    <name evidence="9" type="ORF">T552_00461</name>
</gene>
<comment type="similarity">
    <text evidence="3 8">Belongs to the DAD/OST2 family.</text>
</comment>
<evidence type="ECO:0000256" key="1">
    <source>
        <dbReference type="ARBA" id="ARBA00004477"/>
    </source>
</evidence>
<dbReference type="UniPathway" id="UPA00378"/>
<dbReference type="EMBL" id="LFVZ01000002">
    <property type="protein sequence ID" value="KTW30749.1"/>
    <property type="molecule type" value="Genomic_DNA"/>
</dbReference>
<dbReference type="GO" id="GO:0006487">
    <property type="term" value="P:protein N-linked glycosylation"/>
    <property type="evidence" value="ECO:0007669"/>
    <property type="project" value="EnsemblFungi"/>
</dbReference>
<dbReference type="Proteomes" id="UP000054454">
    <property type="component" value="Unassembled WGS sequence"/>
</dbReference>
<dbReference type="InterPro" id="IPR003038">
    <property type="entry name" value="DAD/Ost2"/>
</dbReference>
<dbReference type="Pfam" id="PF02109">
    <property type="entry name" value="DAD"/>
    <property type="match status" value="1"/>
</dbReference>
<keyword evidence="7 8" id="KW-0472">Membrane</keyword>
<accession>A0A0W4ZQU6</accession>
<dbReference type="GO" id="GO:0008250">
    <property type="term" value="C:oligosaccharyltransferase complex"/>
    <property type="evidence" value="ECO:0007669"/>
    <property type="project" value="EnsemblFungi"/>
</dbReference>
<comment type="subcellular location">
    <subcellularLocation>
        <location evidence="1 8">Endoplasmic reticulum membrane</location>
        <topology evidence="1 8">Multi-pass membrane protein</topology>
    </subcellularLocation>
</comment>
<dbReference type="PANTHER" id="PTHR10705">
    <property type="entry name" value="DOLICHYL-DIPHOSPHOOLIGOSACCHARIDE--PROTEIN GLYCOSYLTRANSFERASE SUBUNIT DAD1"/>
    <property type="match status" value="1"/>
</dbReference>
<protein>
    <recommendedName>
        <fullName evidence="8">Dolichyl-diphosphooligosaccharide--protein glycosyltransferase subunit OST2</fullName>
        <shortName evidence="8">Oligosaccharyl transferase subunit OST2</shortName>
    </recommendedName>
</protein>
<evidence type="ECO:0000256" key="3">
    <source>
        <dbReference type="ARBA" id="ARBA00009386"/>
    </source>
</evidence>
<evidence type="ECO:0000313" key="10">
    <source>
        <dbReference type="Proteomes" id="UP000054454"/>
    </source>
</evidence>
<dbReference type="OrthoDB" id="445566at2759"/>
<evidence type="ECO:0000256" key="5">
    <source>
        <dbReference type="ARBA" id="ARBA00022824"/>
    </source>
</evidence>
<evidence type="ECO:0000256" key="8">
    <source>
        <dbReference type="RuleBase" id="RU361136"/>
    </source>
</evidence>
<evidence type="ECO:0000313" key="9">
    <source>
        <dbReference type="EMBL" id="KTW30749.1"/>
    </source>
</evidence>
<evidence type="ECO:0000256" key="4">
    <source>
        <dbReference type="ARBA" id="ARBA00022692"/>
    </source>
</evidence>
<comment type="subunit">
    <text evidence="8">Component of the oligosaccharyltransferase (OST) complex.</text>
</comment>
<evidence type="ECO:0000256" key="7">
    <source>
        <dbReference type="ARBA" id="ARBA00023136"/>
    </source>
</evidence>
<proteinExistence type="inferred from homology"/>
<comment type="function">
    <text evidence="8">Subunit of the oligosaccharyl transferase (OST) complex that catalyzes the initial transfer of a defined glycan (Glc(3)Man(9)GlcNAc(2) in eukaryotes) from the lipid carrier dolichol-pyrophosphate to an asparagine residue within an Asn-X-Ser/Thr consensus motif in nascent polypeptide chains, the first step in protein N-glycosylation. N-glycosylation occurs cotranslationally and the complex associates with the Sec61 complex at the channel-forming translocon complex that mediates protein translocation across the endoplasmic reticulum (ER). All subunits are required for a maximal enzyme activity.</text>
</comment>
<keyword evidence="6 8" id="KW-1133">Transmembrane helix</keyword>
<dbReference type="VEuPathDB" id="FungiDB:T552_00461"/>
<evidence type="ECO:0000256" key="2">
    <source>
        <dbReference type="ARBA" id="ARBA00004922"/>
    </source>
</evidence>
<comment type="caution">
    <text evidence="9">The sequence shown here is derived from an EMBL/GenBank/DDBJ whole genome shotgun (WGS) entry which is preliminary data.</text>
</comment>
<organism evidence="9 10">
    <name type="scientific">Pneumocystis carinii (strain B80)</name>
    <name type="common">Rat pneumocystis pneumonia agent</name>
    <name type="synonym">Pneumocystis carinii f. sp. carinii</name>
    <dbReference type="NCBI Taxonomy" id="1408658"/>
    <lineage>
        <taxon>Eukaryota</taxon>
        <taxon>Fungi</taxon>
        <taxon>Dikarya</taxon>
        <taxon>Ascomycota</taxon>
        <taxon>Taphrinomycotina</taxon>
        <taxon>Pneumocystomycetes</taxon>
        <taxon>Pneumocystaceae</taxon>
        <taxon>Pneumocystis</taxon>
    </lineage>
</organism>
<dbReference type="GeneID" id="28935278"/>
<reference evidence="10" key="1">
    <citation type="journal article" date="2016" name="Nat. Commun.">
        <title>Genome analysis of three Pneumocystis species reveals adaptation mechanisms to life exclusively in mammalian hosts.</title>
        <authorList>
            <person name="Ma L."/>
            <person name="Chen Z."/>
            <person name="Huang D.W."/>
            <person name="Kutty G."/>
            <person name="Ishihara M."/>
            <person name="Wang H."/>
            <person name="Abouelleil A."/>
            <person name="Bishop L."/>
            <person name="Davey E."/>
            <person name="Deng R."/>
            <person name="Deng X."/>
            <person name="Fan L."/>
            <person name="Fantoni G."/>
            <person name="Fitzgerald M."/>
            <person name="Gogineni E."/>
            <person name="Goldberg J.M."/>
            <person name="Handley G."/>
            <person name="Hu X."/>
            <person name="Huber C."/>
            <person name="Jiao X."/>
            <person name="Jones K."/>
            <person name="Levin J.Z."/>
            <person name="Liu Y."/>
            <person name="Macdonald P."/>
            <person name="Melnikov A."/>
            <person name="Raley C."/>
            <person name="Sassi M."/>
            <person name="Sherman B.T."/>
            <person name="Song X."/>
            <person name="Sykes S."/>
            <person name="Tran B."/>
            <person name="Walsh L."/>
            <person name="Xia Y."/>
            <person name="Yang J."/>
            <person name="Young S."/>
            <person name="Zeng Q."/>
            <person name="Zheng X."/>
            <person name="Stephens R."/>
            <person name="Nusbaum C."/>
            <person name="Birren B.W."/>
            <person name="Azadi P."/>
            <person name="Lempicki R.A."/>
            <person name="Cuomo C.A."/>
            <person name="Kovacs J.A."/>
        </authorList>
    </citation>
    <scope>NUCLEOTIDE SEQUENCE [LARGE SCALE GENOMIC DNA]</scope>
    <source>
        <strain evidence="10">B80</strain>
    </source>
</reference>